<dbReference type="PANTHER" id="PTHR33221">
    <property type="entry name" value="WINGED HELIX-TURN-HELIX TRANSCRIPTIONAL REGULATOR, RRF2 FAMILY"/>
    <property type="match status" value="1"/>
</dbReference>
<dbReference type="eggNOG" id="COG1959">
    <property type="taxonomic scope" value="Bacteria"/>
</dbReference>
<proteinExistence type="predicted"/>
<dbReference type="InterPro" id="IPR036388">
    <property type="entry name" value="WH-like_DNA-bd_sf"/>
</dbReference>
<sequence>MGNDFIVMIHCLTYLAIHHDNRYSSKELAFNACSNPAIVRKLMSLAVKKGWVSTAAGKQGGYQWISDPSKIKLGDIFILVSEDARLEKTFKEASDPSCLVSSRMGKIMGKLQEEQIQEQIRFYNQKTIQDMIDKVQEQ</sequence>
<dbReference type="Proteomes" id="UP000005926">
    <property type="component" value="Unassembled WGS sequence"/>
</dbReference>
<dbReference type="GO" id="GO:0003700">
    <property type="term" value="F:DNA-binding transcription factor activity"/>
    <property type="evidence" value="ECO:0007669"/>
    <property type="project" value="TreeGrafter"/>
</dbReference>
<dbReference type="PANTHER" id="PTHR33221:SF15">
    <property type="entry name" value="HTH-TYPE TRANSCRIPTIONAL REGULATOR YWGB-RELATED"/>
    <property type="match status" value="1"/>
</dbReference>
<evidence type="ECO:0000313" key="1">
    <source>
        <dbReference type="EMBL" id="EEW38228.1"/>
    </source>
</evidence>
<reference evidence="1 2" key="1">
    <citation type="submission" date="2009-08" db="EMBL/GenBank/DDBJ databases">
        <authorList>
            <person name="Muzny D."/>
            <person name="Qin X."/>
            <person name="Deng J."/>
            <person name="Jiang H."/>
            <person name="Liu Y."/>
            <person name="Qu J."/>
            <person name="Song X.-Z."/>
            <person name="Zhang L."/>
            <person name="Thornton R."/>
            <person name="Coyle M."/>
            <person name="Francisco L."/>
            <person name="Jackson L."/>
            <person name="Javaid M."/>
            <person name="Korchina V."/>
            <person name="Kovar C."/>
            <person name="Mata R."/>
            <person name="Mathew T."/>
            <person name="Ngo R."/>
            <person name="Nguyen L."/>
            <person name="Nguyen N."/>
            <person name="Okwuonu G."/>
            <person name="Ongeri F."/>
            <person name="Pham C."/>
            <person name="Simmons D."/>
            <person name="Wilczek-Boney K."/>
            <person name="Hale W."/>
            <person name="Jakkamsetti A."/>
            <person name="Pham P."/>
            <person name="Ruth R."/>
            <person name="San Lucas F."/>
            <person name="Warren J."/>
            <person name="Zhang J."/>
            <person name="Zhao Z."/>
            <person name="Zhou C."/>
            <person name="Zhu D."/>
            <person name="Lee S."/>
            <person name="Bess C."/>
            <person name="Blankenburg K."/>
            <person name="Forbes L."/>
            <person name="Fu Q."/>
            <person name="Gubbala S."/>
            <person name="Hirani K."/>
            <person name="Jayaseelan J.C."/>
            <person name="Lara F."/>
            <person name="Munidasa M."/>
            <person name="Palculict T."/>
            <person name="Patil S."/>
            <person name="Pu L.-L."/>
            <person name="Saada N."/>
            <person name="Tang L."/>
            <person name="Weissenberger G."/>
            <person name="Zhu Y."/>
            <person name="Hemphill L."/>
            <person name="Shang Y."/>
            <person name="Youmans B."/>
            <person name="Ayvaz T."/>
            <person name="Ross M."/>
            <person name="Santibanez J."/>
            <person name="Aqrawi P."/>
            <person name="Gross S."/>
            <person name="Joshi V."/>
            <person name="Fowler G."/>
            <person name="Nazareth L."/>
            <person name="Reid J."/>
            <person name="Worley K."/>
            <person name="Petrosino J."/>
            <person name="Highlander S."/>
            <person name="Gibbs R."/>
        </authorList>
    </citation>
    <scope>NUCLEOTIDE SEQUENCE [LARGE SCALE GENOMIC DNA]</scope>
    <source>
        <strain evidence="1 2">ATCC 49175</strain>
    </source>
</reference>
<gene>
    <name evidence="1" type="ORF">HMPREF0444_0092</name>
</gene>
<name>C8NDU7_9LACT</name>
<dbReference type="RefSeq" id="WP_005604999.1">
    <property type="nucleotide sequence ID" value="NZ_CP102283.1"/>
</dbReference>
<keyword evidence="2" id="KW-1185">Reference proteome</keyword>
<evidence type="ECO:0000313" key="2">
    <source>
        <dbReference type="Proteomes" id="UP000005926"/>
    </source>
</evidence>
<dbReference type="EMBL" id="ACKZ01000004">
    <property type="protein sequence ID" value="EEW38228.1"/>
    <property type="molecule type" value="Genomic_DNA"/>
</dbReference>
<protein>
    <submittedName>
        <fullName evidence="1">Transcriptional regulator</fullName>
    </submittedName>
</protein>
<dbReference type="PROSITE" id="PS51197">
    <property type="entry name" value="HTH_RRF2_2"/>
    <property type="match status" value="1"/>
</dbReference>
<dbReference type="AlphaFoldDB" id="C8NDU7"/>
<dbReference type="GeneID" id="78411643"/>
<dbReference type="InterPro" id="IPR000944">
    <property type="entry name" value="Tscrpt_reg_Rrf2"/>
</dbReference>
<dbReference type="Pfam" id="PF02082">
    <property type="entry name" value="Rrf2"/>
    <property type="match status" value="1"/>
</dbReference>
<comment type="caution">
    <text evidence="1">The sequence shown here is derived from an EMBL/GenBank/DDBJ whole genome shotgun (WGS) entry which is preliminary data.</text>
</comment>
<dbReference type="GO" id="GO:0005829">
    <property type="term" value="C:cytosol"/>
    <property type="evidence" value="ECO:0007669"/>
    <property type="project" value="TreeGrafter"/>
</dbReference>
<dbReference type="Gene3D" id="1.10.10.10">
    <property type="entry name" value="Winged helix-like DNA-binding domain superfamily/Winged helix DNA-binding domain"/>
    <property type="match status" value="1"/>
</dbReference>
<dbReference type="HOGENOM" id="CLU_107144_4_3_9"/>
<dbReference type="STRING" id="638301.HMPREF0444_0092"/>
<accession>C8NDU7</accession>
<organism evidence="1 2">
    <name type="scientific">Granulicatella adiacens ATCC 49175</name>
    <dbReference type="NCBI Taxonomy" id="638301"/>
    <lineage>
        <taxon>Bacteria</taxon>
        <taxon>Bacillati</taxon>
        <taxon>Bacillota</taxon>
        <taxon>Bacilli</taxon>
        <taxon>Lactobacillales</taxon>
        <taxon>Carnobacteriaceae</taxon>
        <taxon>Granulicatella</taxon>
    </lineage>
</organism>
<dbReference type="InterPro" id="IPR036390">
    <property type="entry name" value="WH_DNA-bd_sf"/>
</dbReference>
<dbReference type="SUPFAM" id="SSF46785">
    <property type="entry name" value="Winged helix' DNA-binding domain"/>
    <property type="match status" value="1"/>
</dbReference>